<dbReference type="KEGG" id="kla:KLLA0_D08239g"/>
<dbReference type="PaxDb" id="284590-Q6CRL0"/>
<proteinExistence type="predicted"/>
<dbReference type="InParanoid" id="Q6CRL0"/>
<dbReference type="eggNOG" id="ENOG502S5S1">
    <property type="taxonomic scope" value="Eukaryota"/>
</dbReference>
<dbReference type="EMBL" id="CR382124">
    <property type="protein sequence ID" value="CAH00525.1"/>
    <property type="molecule type" value="Genomic_DNA"/>
</dbReference>
<evidence type="ECO:0000256" key="2">
    <source>
        <dbReference type="SAM" id="Phobius"/>
    </source>
</evidence>
<feature type="region of interest" description="Disordered" evidence="1">
    <location>
        <begin position="340"/>
        <end position="374"/>
    </location>
</feature>
<evidence type="ECO:0000313" key="4">
    <source>
        <dbReference type="Proteomes" id="UP000000598"/>
    </source>
</evidence>
<keyword evidence="2" id="KW-1133">Transmembrane helix</keyword>
<feature type="region of interest" description="Disordered" evidence="1">
    <location>
        <begin position="1"/>
        <end position="30"/>
    </location>
</feature>
<gene>
    <name evidence="3" type="ORF">KLLA0_D08239g</name>
</gene>
<feature type="transmembrane region" description="Helical" evidence="2">
    <location>
        <begin position="227"/>
        <end position="249"/>
    </location>
</feature>
<keyword evidence="4" id="KW-1185">Reference proteome</keyword>
<organism evidence="3 4">
    <name type="scientific">Kluyveromyces lactis (strain ATCC 8585 / CBS 2359 / DSM 70799 / NBRC 1267 / NRRL Y-1140 / WM37)</name>
    <name type="common">Yeast</name>
    <name type="synonym">Candida sphaerica</name>
    <dbReference type="NCBI Taxonomy" id="284590"/>
    <lineage>
        <taxon>Eukaryota</taxon>
        <taxon>Fungi</taxon>
        <taxon>Dikarya</taxon>
        <taxon>Ascomycota</taxon>
        <taxon>Saccharomycotina</taxon>
        <taxon>Saccharomycetes</taxon>
        <taxon>Saccharomycetales</taxon>
        <taxon>Saccharomycetaceae</taxon>
        <taxon>Kluyveromyces</taxon>
    </lineage>
</organism>
<feature type="region of interest" description="Disordered" evidence="1">
    <location>
        <begin position="301"/>
        <end position="323"/>
    </location>
</feature>
<sequence length="388" mass="42212">MLFNTTTDGTDYSSVVSSSDTLTESSESFSQSVASLRTDYINPDSGNSTQQPHGMKTRTVLVYPNRSHSDSDSPGIVSPSTVWVPPSTDDSTSHTDVDTAMVTVLEMSSGPSNIVMQTIYPENTATQEYTSVEGTEATATVPTPTWLTLTTEVPSSETVVYYTRDFIFTDTSTTFTKGLPTLTVIPTEATFTTPTGPVVTDTSFYERWLSGALDSNSTSSGSNKDTIIGGVIGSVGGLALMILVIYLLFRKRRRRNLIEHEKSFSHDIGRKMGYDDIGTFIAQSQQTTKTTTRVSTTAHNNNKVSKSLPSVPPYVADSVRRPQTTNPFDDEYVVSIADPESQTPSTTSLHSSFVSSSTDEGTHDTEMSVTYDENPQNAHGYLTELIEH</sequence>
<name>Q6CRL0_KLULA</name>
<protein>
    <submittedName>
        <fullName evidence="3">KLLA0D08239p</fullName>
    </submittedName>
</protein>
<dbReference type="FunCoup" id="Q6CRL0">
    <property type="interactions" value="22"/>
</dbReference>
<evidence type="ECO:0000313" key="3">
    <source>
        <dbReference type="EMBL" id="CAH00525.1"/>
    </source>
</evidence>
<accession>Q6CRL0</accession>
<keyword evidence="2" id="KW-0472">Membrane</keyword>
<evidence type="ECO:0000256" key="1">
    <source>
        <dbReference type="SAM" id="MobiDB-lite"/>
    </source>
</evidence>
<keyword evidence="2" id="KW-0812">Transmembrane</keyword>
<reference evidence="3 4" key="1">
    <citation type="journal article" date="2004" name="Nature">
        <title>Genome evolution in yeasts.</title>
        <authorList>
            <consortium name="Genolevures"/>
            <person name="Dujon B."/>
            <person name="Sherman D."/>
            <person name="Fischer G."/>
            <person name="Durrens P."/>
            <person name="Casaregola S."/>
            <person name="Lafontaine I."/>
            <person name="de Montigny J."/>
            <person name="Marck C."/>
            <person name="Neuveglise C."/>
            <person name="Talla E."/>
            <person name="Goffard N."/>
            <person name="Frangeul L."/>
            <person name="Aigle M."/>
            <person name="Anthouard V."/>
            <person name="Babour A."/>
            <person name="Barbe V."/>
            <person name="Barnay S."/>
            <person name="Blanchin S."/>
            <person name="Beckerich J.M."/>
            <person name="Beyne E."/>
            <person name="Bleykasten C."/>
            <person name="Boisrame A."/>
            <person name="Boyer J."/>
            <person name="Cattolico L."/>
            <person name="Confanioleri F."/>
            <person name="de Daruvar A."/>
            <person name="Despons L."/>
            <person name="Fabre E."/>
            <person name="Fairhead C."/>
            <person name="Ferry-Dumazet H."/>
            <person name="Groppi A."/>
            <person name="Hantraye F."/>
            <person name="Hennequin C."/>
            <person name="Jauniaux N."/>
            <person name="Joyet P."/>
            <person name="Kachouri R."/>
            <person name="Kerrest A."/>
            <person name="Koszul R."/>
            <person name="Lemaire M."/>
            <person name="Lesur I."/>
            <person name="Ma L."/>
            <person name="Muller H."/>
            <person name="Nicaud J.M."/>
            <person name="Nikolski M."/>
            <person name="Oztas S."/>
            <person name="Ozier-Kalogeropoulos O."/>
            <person name="Pellenz S."/>
            <person name="Potier S."/>
            <person name="Richard G.F."/>
            <person name="Straub M.L."/>
            <person name="Suleau A."/>
            <person name="Swennene D."/>
            <person name="Tekaia F."/>
            <person name="Wesolowski-Louvel M."/>
            <person name="Westhof E."/>
            <person name="Wirth B."/>
            <person name="Zeniou-Meyer M."/>
            <person name="Zivanovic I."/>
            <person name="Bolotin-Fukuhara M."/>
            <person name="Thierry A."/>
            <person name="Bouchier C."/>
            <person name="Caudron B."/>
            <person name="Scarpelli C."/>
            <person name="Gaillardin C."/>
            <person name="Weissenbach J."/>
            <person name="Wincker P."/>
            <person name="Souciet J.L."/>
        </authorList>
    </citation>
    <scope>NUCLEOTIDE SEQUENCE [LARGE SCALE GENOMIC DNA]</scope>
    <source>
        <strain evidence="4">ATCC 8585 / CBS 2359 / DSM 70799 / NBRC 1267 / NRRL Y-1140 / WM37</strain>
    </source>
</reference>
<dbReference type="Proteomes" id="UP000000598">
    <property type="component" value="Chromosome D"/>
</dbReference>
<dbReference type="AlphaFoldDB" id="Q6CRL0"/>
<dbReference type="HOGENOM" id="CLU_711867_0_0_1"/>
<feature type="compositionally biased region" description="Low complexity" evidence="1">
    <location>
        <begin position="345"/>
        <end position="358"/>
    </location>
</feature>